<dbReference type="Proteomes" id="UP000824219">
    <property type="component" value="Linkage Group LG06"/>
</dbReference>
<gene>
    <name evidence="2" type="ORF">KOW79_005125</name>
</gene>
<dbReference type="AlphaFoldDB" id="A0A9D3NZ25"/>
<protein>
    <submittedName>
        <fullName evidence="2">Uncharacterized protein</fullName>
    </submittedName>
</protein>
<feature type="compositionally biased region" description="Polar residues" evidence="1">
    <location>
        <begin position="128"/>
        <end position="141"/>
    </location>
</feature>
<reference evidence="2 3" key="1">
    <citation type="submission" date="2021-06" db="EMBL/GenBank/DDBJ databases">
        <title>Chromosome-level genome assembly of the red-tail catfish (Hemibagrus wyckioides).</title>
        <authorList>
            <person name="Shao F."/>
        </authorList>
    </citation>
    <scope>NUCLEOTIDE SEQUENCE [LARGE SCALE GENOMIC DNA]</scope>
    <source>
        <strain evidence="2">EC202008001</strain>
        <tissue evidence="2">Blood</tissue>
    </source>
</reference>
<evidence type="ECO:0000313" key="2">
    <source>
        <dbReference type="EMBL" id="KAG7331156.1"/>
    </source>
</evidence>
<proteinExistence type="predicted"/>
<comment type="caution">
    <text evidence="2">The sequence shown here is derived from an EMBL/GenBank/DDBJ whole genome shotgun (WGS) entry which is preliminary data.</text>
</comment>
<evidence type="ECO:0000313" key="3">
    <source>
        <dbReference type="Proteomes" id="UP000824219"/>
    </source>
</evidence>
<keyword evidence="3" id="KW-1185">Reference proteome</keyword>
<evidence type="ECO:0000256" key="1">
    <source>
        <dbReference type="SAM" id="MobiDB-lite"/>
    </source>
</evidence>
<name>A0A9D3NZ25_9TELE</name>
<sequence>MTCHLMDLFGCFGASRTDWNVADLTPGIPHLTVHTPLALLAQVHPPLPLAQPRILGSVGMHVFFLCSKHAFSFLRCWSCCYAARLPCASRVLEDSRLGLELHHAHWVLLGRKWTPASWLCLTSSSHFPSLESQSSVHSCTPDSEHRIRSE</sequence>
<organism evidence="2 3">
    <name type="scientific">Hemibagrus wyckioides</name>
    <dbReference type="NCBI Taxonomy" id="337641"/>
    <lineage>
        <taxon>Eukaryota</taxon>
        <taxon>Metazoa</taxon>
        <taxon>Chordata</taxon>
        <taxon>Craniata</taxon>
        <taxon>Vertebrata</taxon>
        <taxon>Euteleostomi</taxon>
        <taxon>Actinopterygii</taxon>
        <taxon>Neopterygii</taxon>
        <taxon>Teleostei</taxon>
        <taxon>Ostariophysi</taxon>
        <taxon>Siluriformes</taxon>
        <taxon>Bagridae</taxon>
        <taxon>Hemibagrus</taxon>
    </lineage>
</organism>
<accession>A0A9D3NZ25</accession>
<dbReference type="EMBL" id="JAHKSW010000006">
    <property type="protein sequence ID" value="KAG7331156.1"/>
    <property type="molecule type" value="Genomic_DNA"/>
</dbReference>
<feature type="region of interest" description="Disordered" evidence="1">
    <location>
        <begin position="128"/>
        <end position="150"/>
    </location>
</feature>